<keyword evidence="3" id="KW-1185">Reference proteome</keyword>
<dbReference type="EMBL" id="KZ309301">
    <property type="protein sequence ID" value="KAG8238199.1"/>
    <property type="molecule type" value="Genomic_DNA"/>
</dbReference>
<evidence type="ECO:0000256" key="1">
    <source>
        <dbReference type="SAM" id="Coils"/>
    </source>
</evidence>
<gene>
    <name evidence="2" type="ORF">J437_LFUL018082</name>
</gene>
<dbReference type="Proteomes" id="UP000792457">
    <property type="component" value="Unassembled WGS sequence"/>
</dbReference>
<feature type="non-terminal residue" evidence="2">
    <location>
        <position position="1"/>
    </location>
</feature>
<dbReference type="AlphaFoldDB" id="A0A8K0KPS0"/>
<keyword evidence="1" id="KW-0175">Coiled coil</keyword>
<protein>
    <submittedName>
        <fullName evidence="2">Uncharacterized protein</fullName>
    </submittedName>
</protein>
<sequence>MCQFELILEGEKHVDQARNHLNRCETTEMKIRKELKKATKKPLAEEVRELEMRVAQAERTREHAQLEVVDRIQENEAVKLIRVKEGLLKLSESYIELAHKCHIIYEAQKDIAHEIPDVHQQDIHELKYT</sequence>
<proteinExistence type="predicted"/>
<accession>A0A8K0KPS0</accession>
<dbReference type="InterPro" id="IPR027267">
    <property type="entry name" value="AH/BAR_dom_sf"/>
</dbReference>
<reference evidence="2" key="2">
    <citation type="submission" date="2017-10" db="EMBL/GenBank/DDBJ databases">
        <title>Ladona fulva Genome sequencing and assembly.</title>
        <authorList>
            <person name="Murali S."/>
            <person name="Richards S."/>
            <person name="Bandaranaike D."/>
            <person name="Bellair M."/>
            <person name="Blankenburg K."/>
            <person name="Chao H."/>
            <person name="Dinh H."/>
            <person name="Doddapaneni H."/>
            <person name="Dugan-Rocha S."/>
            <person name="Elkadiri S."/>
            <person name="Gnanaolivu R."/>
            <person name="Hernandez B."/>
            <person name="Skinner E."/>
            <person name="Javaid M."/>
            <person name="Lee S."/>
            <person name="Li M."/>
            <person name="Ming W."/>
            <person name="Munidasa M."/>
            <person name="Muniz J."/>
            <person name="Nguyen L."/>
            <person name="Hughes D."/>
            <person name="Osuji N."/>
            <person name="Pu L.-L."/>
            <person name="Puazo M."/>
            <person name="Qu C."/>
            <person name="Quiroz J."/>
            <person name="Raj R."/>
            <person name="Weissenberger G."/>
            <person name="Xin Y."/>
            <person name="Zou X."/>
            <person name="Han Y."/>
            <person name="Worley K."/>
            <person name="Muzny D."/>
            <person name="Gibbs R."/>
        </authorList>
    </citation>
    <scope>NUCLEOTIDE SEQUENCE</scope>
    <source>
        <strain evidence="2">Sampled in the wild</strain>
    </source>
</reference>
<evidence type="ECO:0000313" key="3">
    <source>
        <dbReference type="Proteomes" id="UP000792457"/>
    </source>
</evidence>
<comment type="caution">
    <text evidence="2">The sequence shown here is derived from an EMBL/GenBank/DDBJ whole genome shotgun (WGS) entry which is preliminary data.</text>
</comment>
<reference evidence="2" key="1">
    <citation type="submission" date="2013-04" db="EMBL/GenBank/DDBJ databases">
        <authorList>
            <person name="Qu J."/>
            <person name="Murali S.C."/>
            <person name="Bandaranaike D."/>
            <person name="Bellair M."/>
            <person name="Blankenburg K."/>
            <person name="Chao H."/>
            <person name="Dinh H."/>
            <person name="Doddapaneni H."/>
            <person name="Downs B."/>
            <person name="Dugan-Rocha S."/>
            <person name="Elkadiri S."/>
            <person name="Gnanaolivu R.D."/>
            <person name="Hernandez B."/>
            <person name="Javaid M."/>
            <person name="Jayaseelan J.C."/>
            <person name="Lee S."/>
            <person name="Li M."/>
            <person name="Ming W."/>
            <person name="Munidasa M."/>
            <person name="Muniz J."/>
            <person name="Nguyen L."/>
            <person name="Ongeri F."/>
            <person name="Osuji N."/>
            <person name="Pu L.-L."/>
            <person name="Puazo M."/>
            <person name="Qu C."/>
            <person name="Quiroz J."/>
            <person name="Raj R."/>
            <person name="Weissenberger G."/>
            <person name="Xin Y."/>
            <person name="Zou X."/>
            <person name="Han Y."/>
            <person name="Richards S."/>
            <person name="Worley K."/>
            <person name="Muzny D."/>
            <person name="Gibbs R."/>
        </authorList>
    </citation>
    <scope>NUCLEOTIDE SEQUENCE</scope>
    <source>
        <strain evidence="2">Sampled in the wild</strain>
    </source>
</reference>
<dbReference type="Gene3D" id="1.20.1270.60">
    <property type="entry name" value="Arfaptin homology (AH) domain/BAR domain"/>
    <property type="match status" value="1"/>
</dbReference>
<feature type="coiled-coil region" evidence="1">
    <location>
        <begin position="40"/>
        <end position="67"/>
    </location>
</feature>
<evidence type="ECO:0000313" key="2">
    <source>
        <dbReference type="EMBL" id="KAG8238199.1"/>
    </source>
</evidence>
<dbReference type="OrthoDB" id="5803434at2759"/>
<name>A0A8K0KPS0_LADFU</name>
<organism evidence="2 3">
    <name type="scientific">Ladona fulva</name>
    <name type="common">Scarce chaser dragonfly</name>
    <name type="synonym">Libellula fulva</name>
    <dbReference type="NCBI Taxonomy" id="123851"/>
    <lineage>
        <taxon>Eukaryota</taxon>
        <taxon>Metazoa</taxon>
        <taxon>Ecdysozoa</taxon>
        <taxon>Arthropoda</taxon>
        <taxon>Hexapoda</taxon>
        <taxon>Insecta</taxon>
        <taxon>Pterygota</taxon>
        <taxon>Palaeoptera</taxon>
        <taxon>Odonata</taxon>
        <taxon>Epiprocta</taxon>
        <taxon>Anisoptera</taxon>
        <taxon>Libelluloidea</taxon>
        <taxon>Libellulidae</taxon>
        <taxon>Ladona</taxon>
    </lineage>
</organism>